<gene>
    <name evidence="2" type="ORF">DBRI00130_LOCUS41160</name>
</gene>
<dbReference type="EMBL" id="HBNS01057197">
    <property type="protein sequence ID" value="CAE4661314.1"/>
    <property type="molecule type" value="Transcribed_RNA"/>
</dbReference>
<proteinExistence type="predicted"/>
<dbReference type="AlphaFoldDB" id="A0A7S4SZS3"/>
<evidence type="ECO:0000256" key="1">
    <source>
        <dbReference type="SAM" id="MobiDB-lite"/>
    </source>
</evidence>
<accession>A0A7S4SZS3</accession>
<feature type="compositionally biased region" description="Polar residues" evidence="1">
    <location>
        <begin position="10"/>
        <end position="25"/>
    </location>
</feature>
<evidence type="ECO:0000313" key="2">
    <source>
        <dbReference type="EMBL" id="CAE4661314.1"/>
    </source>
</evidence>
<name>A0A7S4SZS3_9STRA</name>
<sequence>MGPSNKDDIATSSSESGDRIQTQASHPLAGEVEVRRPPPLRLLRAKSDTFSYSNSSFRNRRRSSTYMGPTPLGLDGKPLKPCLISSASRRISEPSGGSFSDDEVQASKSNRSVSFNDINMRKYERALGDHPCVSSGAPITIGWRFNEFNSIPLDDYESIRGPTLRKEQIRIPAEVRLRMLVDQADVSLRDVKDAELASQRERRQIYKSQKTAKYKTTQKIEELSETLKRKIKRVVTGTTKKRQEVKLWRDAQEVALQKIDQGDSQEVAFKNFELQERPGGIMPPRLARSKSLHL</sequence>
<organism evidence="2">
    <name type="scientific">Ditylum brightwellii</name>
    <dbReference type="NCBI Taxonomy" id="49249"/>
    <lineage>
        <taxon>Eukaryota</taxon>
        <taxon>Sar</taxon>
        <taxon>Stramenopiles</taxon>
        <taxon>Ochrophyta</taxon>
        <taxon>Bacillariophyta</taxon>
        <taxon>Mediophyceae</taxon>
        <taxon>Lithodesmiophycidae</taxon>
        <taxon>Lithodesmiales</taxon>
        <taxon>Lithodesmiaceae</taxon>
        <taxon>Ditylum</taxon>
    </lineage>
</organism>
<reference evidence="2" key="1">
    <citation type="submission" date="2021-01" db="EMBL/GenBank/DDBJ databases">
        <authorList>
            <person name="Corre E."/>
            <person name="Pelletier E."/>
            <person name="Niang G."/>
            <person name="Scheremetjew M."/>
            <person name="Finn R."/>
            <person name="Kale V."/>
            <person name="Holt S."/>
            <person name="Cochrane G."/>
            <person name="Meng A."/>
            <person name="Brown T."/>
            <person name="Cohen L."/>
        </authorList>
    </citation>
    <scope>NUCLEOTIDE SEQUENCE</scope>
    <source>
        <strain evidence="2">GSO104</strain>
    </source>
</reference>
<feature type="region of interest" description="Disordered" evidence="1">
    <location>
        <begin position="1"/>
        <end position="79"/>
    </location>
</feature>
<protein>
    <submittedName>
        <fullName evidence="2">Uncharacterized protein</fullName>
    </submittedName>
</protein>